<evidence type="ECO:0000256" key="1">
    <source>
        <dbReference type="SAM" id="MobiDB-lite"/>
    </source>
</evidence>
<dbReference type="OrthoDB" id="6143061at2759"/>
<organism evidence="2 3">
    <name type="scientific">Echinostoma caproni</name>
    <dbReference type="NCBI Taxonomy" id="27848"/>
    <lineage>
        <taxon>Eukaryota</taxon>
        <taxon>Metazoa</taxon>
        <taxon>Spiralia</taxon>
        <taxon>Lophotrochozoa</taxon>
        <taxon>Platyhelminthes</taxon>
        <taxon>Trematoda</taxon>
        <taxon>Digenea</taxon>
        <taxon>Plagiorchiida</taxon>
        <taxon>Echinostomata</taxon>
        <taxon>Echinostomatoidea</taxon>
        <taxon>Echinostomatidae</taxon>
        <taxon>Echinostoma</taxon>
    </lineage>
</organism>
<protein>
    <submittedName>
        <fullName evidence="2">Uncharacterized protein</fullName>
    </submittedName>
</protein>
<accession>A0A3P8I067</accession>
<evidence type="ECO:0000313" key="3">
    <source>
        <dbReference type="Proteomes" id="UP000272942"/>
    </source>
</evidence>
<dbReference type="AlphaFoldDB" id="A0A3P8I067"/>
<dbReference type="EMBL" id="UZAN01079463">
    <property type="protein sequence ID" value="VDP96450.1"/>
    <property type="molecule type" value="Genomic_DNA"/>
</dbReference>
<dbReference type="Proteomes" id="UP000272942">
    <property type="component" value="Unassembled WGS sequence"/>
</dbReference>
<reference evidence="2 3" key="1">
    <citation type="submission" date="2018-11" db="EMBL/GenBank/DDBJ databases">
        <authorList>
            <consortium name="Pathogen Informatics"/>
        </authorList>
    </citation>
    <scope>NUCLEOTIDE SEQUENCE [LARGE SCALE GENOMIC DNA]</scope>
    <source>
        <strain evidence="2 3">Egypt</strain>
    </source>
</reference>
<feature type="region of interest" description="Disordered" evidence="1">
    <location>
        <begin position="50"/>
        <end position="69"/>
    </location>
</feature>
<name>A0A3P8I067_9TREM</name>
<gene>
    <name evidence="2" type="ORF">ECPE_LOCUS18482</name>
</gene>
<sequence length="69" mass="7662">MAGYFGGVRQTDDAMPRILEIGSTPPEIEEIQLSEEIVHQHLEDLDVHEAVGPDKIHPANIKPIADTFE</sequence>
<evidence type="ECO:0000313" key="2">
    <source>
        <dbReference type="EMBL" id="VDP96450.1"/>
    </source>
</evidence>
<proteinExistence type="predicted"/>
<keyword evidence="3" id="KW-1185">Reference proteome</keyword>